<reference evidence="13" key="1">
    <citation type="submission" date="2023-01" db="EMBL/GenBank/DDBJ databases">
        <title>The chitinases involved in constricting ring structure development in the nematode-trapping fungus Drechslerella dactyloides.</title>
        <authorList>
            <person name="Wang R."/>
            <person name="Zhang L."/>
            <person name="Tang P."/>
            <person name="Li S."/>
            <person name="Liang L."/>
        </authorList>
    </citation>
    <scope>NUCLEOTIDE SEQUENCE</scope>
    <source>
        <strain evidence="13">YMF1.00031</strain>
    </source>
</reference>
<feature type="compositionally biased region" description="Basic residues" evidence="11">
    <location>
        <begin position="489"/>
        <end position="507"/>
    </location>
</feature>
<feature type="region of interest" description="Disordered" evidence="11">
    <location>
        <begin position="808"/>
        <end position="837"/>
    </location>
</feature>
<dbReference type="GO" id="GO:0005634">
    <property type="term" value="C:nucleus"/>
    <property type="evidence" value="ECO:0007669"/>
    <property type="project" value="UniProtKB-SubCell"/>
</dbReference>
<keyword evidence="7 10" id="KW-0234">DNA repair</keyword>
<comment type="catalytic activity">
    <reaction evidence="10">
        <text>2'-deoxyribonucleotide-(2'-deoxyribose 5'-phosphate)-2'-deoxyribonucleotide-DNA = a 3'-end 2'-deoxyribonucleotide-(2,3-dehydro-2,3-deoxyribose 5'-phosphate)-DNA + a 5'-end 5'-phospho-2'-deoxyribonucleoside-DNA + H(+)</text>
        <dbReference type="Rhea" id="RHEA:66592"/>
        <dbReference type="Rhea" id="RHEA-COMP:13180"/>
        <dbReference type="Rhea" id="RHEA-COMP:16897"/>
        <dbReference type="Rhea" id="RHEA-COMP:17067"/>
        <dbReference type="ChEBI" id="CHEBI:15378"/>
        <dbReference type="ChEBI" id="CHEBI:136412"/>
        <dbReference type="ChEBI" id="CHEBI:157695"/>
        <dbReference type="ChEBI" id="CHEBI:167181"/>
        <dbReference type="EC" id="4.2.99.18"/>
    </reaction>
</comment>
<feature type="region of interest" description="Disordered" evidence="11">
    <location>
        <begin position="111"/>
        <end position="149"/>
    </location>
</feature>
<feature type="compositionally biased region" description="Polar residues" evidence="11">
    <location>
        <begin position="371"/>
        <end position="380"/>
    </location>
</feature>
<dbReference type="HAMAP" id="MF_03183">
    <property type="entry name" value="Endonuclease_III_Nth"/>
    <property type="match status" value="1"/>
</dbReference>
<dbReference type="Proteomes" id="UP001221413">
    <property type="component" value="Unassembled WGS sequence"/>
</dbReference>
<keyword evidence="4 10" id="KW-0378">Hydrolase</keyword>
<dbReference type="PANTHER" id="PTHR43286:SF1">
    <property type="entry name" value="ENDONUCLEASE III-LIKE PROTEIN 1"/>
    <property type="match status" value="1"/>
</dbReference>
<feature type="region of interest" description="Disordered" evidence="11">
    <location>
        <begin position="370"/>
        <end position="515"/>
    </location>
</feature>
<evidence type="ECO:0000256" key="4">
    <source>
        <dbReference type="ARBA" id="ARBA00022801"/>
    </source>
</evidence>
<keyword evidence="2" id="KW-0479">Metal-binding</keyword>
<protein>
    <recommendedName>
        <fullName evidence="10">Endonuclease III homolog</fullName>
        <ecNumber evidence="10">3.2.2.-</ecNumber>
        <ecNumber evidence="10">4.2.99.18</ecNumber>
    </recommendedName>
    <alternativeName>
        <fullName evidence="10">Bifunctional DNA N-glycosylase/DNA-(apurinic or apyrimidinic site) lyase</fullName>
        <shortName evidence="10">DNA glycosylase/AP lyase</shortName>
    </alternativeName>
</protein>
<feature type="compositionally biased region" description="Polar residues" evidence="11">
    <location>
        <begin position="119"/>
        <end position="129"/>
    </location>
</feature>
<dbReference type="GO" id="GO:0006285">
    <property type="term" value="P:base-excision repair, AP site formation"/>
    <property type="evidence" value="ECO:0007669"/>
    <property type="project" value="UniProtKB-UniRule"/>
</dbReference>
<dbReference type="InterPro" id="IPR011257">
    <property type="entry name" value="DNA_glycosylase"/>
</dbReference>
<keyword evidence="9 10" id="KW-0326">Glycosidase</keyword>
<evidence type="ECO:0000313" key="13">
    <source>
        <dbReference type="EMBL" id="KAJ6257939.1"/>
    </source>
</evidence>
<dbReference type="EC" id="3.2.2.-" evidence="10"/>
<comment type="similarity">
    <text evidence="10">Belongs to the Nth/MutY family.</text>
</comment>
<dbReference type="SMART" id="SM00478">
    <property type="entry name" value="ENDO3c"/>
    <property type="match status" value="1"/>
</dbReference>
<evidence type="ECO:0000256" key="7">
    <source>
        <dbReference type="ARBA" id="ARBA00023204"/>
    </source>
</evidence>
<evidence type="ECO:0000256" key="6">
    <source>
        <dbReference type="ARBA" id="ARBA00023014"/>
    </source>
</evidence>
<dbReference type="GO" id="GO:0006289">
    <property type="term" value="P:nucleotide-excision repair"/>
    <property type="evidence" value="ECO:0007669"/>
    <property type="project" value="TreeGrafter"/>
</dbReference>
<evidence type="ECO:0000256" key="2">
    <source>
        <dbReference type="ARBA" id="ARBA00022723"/>
    </source>
</evidence>
<feature type="domain" description="HhH-GPD" evidence="12">
    <location>
        <begin position="567"/>
        <end position="719"/>
    </location>
</feature>
<dbReference type="EC" id="4.2.99.18" evidence="10"/>
<dbReference type="Gene3D" id="1.10.340.30">
    <property type="entry name" value="Hypothetical protein, domain 2"/>
    <property type="match status" value="1"/>
</dbReference>
<dbReference type="EMBL" id="JAQGDS010000010">
    <property type="protein sequence ID" value="KAJ6257939.1"/>
    <property type="molecule type" value="Genomic_DNA"/>
</dbReference>
<feature type="compositionally biased region" description="Polar residues" evidence="11">
    <location>
        <begin position="137"/>
        <end position="149"/>
    </location>
</feature>
<proteinExistence type="inferred from homology"/>
<comment type="function">
    <text evidence="10">Bifunctional DNA N-glycosylase with associated apurinic/apyrimidinic (AP) lyase function that catalyzes the first step in base excision repair (BER), the primary repair pathway for the repair of oxidative DNA damage. The DNA N-glycosylase activity releases the damaged DNA base from DNA by cleaving the N-glycosidic bond, leaving an AP site. The AP lyase activity cleaves the phosphodiester bond 3' to the AP site by a beta-elimination. Primarily recognizes and repairs oxidative base damage of pyrimidines.</text>
</comment>
<organism evidence="13 14">
    <name type="scientific">Drechslerella dactyloides</name>
    <name type="common">Nematode-trapping fungus</name>
    <name type="synonym">Arthrobotrys dactyloides</name>
    <dbReference type="NCBI Taxonomy" id="74499"/>
    <lineage>
        <taxon>Eukaryota</taxon>
        <taxon>Fungi</taxon>
        <taxon>Dikarya</taxon>
        <taxon>Ascomycota</taxon>
        <taxon>Pezizomycotina</taxon>
        <taxon>Orbiliomycetes</taxon>
        <taxon>Orbiliales</taxon>
        <taxon>Orbiliaceae</taxon>
        <taxon>Drechslerella</taxon>
    </lineage>
</organism>
<comment type="caution">
    <text evidence="10">Lacks conserved residue(s) required for the propagation of feature annotation.</text>
</comment>
<gene>
    <name evidence="10" type="primary">NTH1</name>
    <name evidence="13" type="ORF">Dda_7729</name>
</gene>
<keyword evidence="10" id="KW-0496">Mitochondrion</keyword>
<comment type="subcellular location">
    <subcellularLocation>
        <location evidence="10">Nucleus</location>
    </subcellularLocation>
    <subcellularLocation>
        <location evidence="10">Mitochondrion</location>
    </subcellularLocation>
</comment>
<dbReference type="AlphaFoldDB" id="A0AAD6ISQ2"/>
<dbReference type="CDD" id="cd00056">
    <property type="entry name" value="ENDO3c"/>
    <property type="match status" value="1"/>
</dbReference>
<dbReference type="Pfam" id="PF00730">
    <property type="entry name" value="HhH-GPD"/>
    <property type="match status" value="1"/>
</dbReference>
<sequence length="837" mass="92628">MASSAEAASTSLARLLSRLEQKFPADSTHLFQGPRPSAFDLARLKTAESDAAAFKNPSQRQKSLNDLQQQRIAMKRLDDLLTAWELLEDKTVIHVDEPRDVDVTQPMAGADIPAPGPTTLPQLSTTTEPQAAVEPSTAPTATIAPSNEPASILRNRFQNSSTEKADPSVDDQLLHDQHEQDNLSDSLLKMAAQLKENSRRFADDLEGEKDVLRAATEGLDKNTAGIQKAGLGMLQLKQGQDVTWWYQLKVFAALIGLIWTASRPLFYLHPSPSRIVQTSAQLVGSCMTADGTAGQGQILGWPLPNLAHVFRVICIHQAATFTALFYHHSPVRYKYYPKTTPLRLAFSLSTIVSLRAVAMRSSRRAAVQRIQAFSNTTPATRSKLPTPRKRTTISQKAEEPPQEEKEAGEAKDLSDDSELSSAPSDLESIYSDSAKDASSDEEYTSSPYFASAKTGSQPSKKRKRTSKAVDTKSEPVTDDSESPPSPKPAKQKPKTPKRAPAKGKKTNGAHLEIRYDPPDNWREMYDAIKEMRLRIPAPVDTVGCARLAQIDVSPKVKRFQHLIALMMSSQTKDQVTGDAMRRLQTELPGGLTLESILAVPPARLNQLIGQVGFHNRKTEYIKKAAVVLRDKFNGDIPETVEDMMSLDGVGPKMSYLLEQCAWNRATGIGVDVHVHRIANLFKWVPQSSEPETTRIYLQSWLPKELWTEINWLLVGFGQSVCLPRGRRCDICTLGPKSTGGNGMCKASIVVKTKASAVKVKREVKVEQDDEEIVVKKEEEVVEEGVVERTDPLGIDEDTRVVIKKEEVKEEEDAFPTAIPDIEDAVGRPKRKNVKRKR</sequence>
<dbReference type="Gene3D" id="1.10.1670.10">
    <property type="entry name" value="Helix-hairpin-Helix base-excision DNA repair enzymes (C-terminal)"/>
    <property type="match status" value="1"/>
</dbReference>
<dbReference type="InterPro" id="IPR030841">
    <property type="entry name" value="NTH1"/>
</dbReference>
<dbReference type="GO" id="GO:0051539">
    <property type="term" value="F:4 iron, 4 sulfur cluster binding"/>
    <property type="evidence" value="ECO:0007669"/>
    <property type="project" value="UniProtKB-KW"/>
</dbReference>
<evidence type="ECO:0000259" key="12">
    <source>
        <dbReference type="SMART" id="SM00478"/>
    </source>
</evidence>
<keyword evidence="1" id="KW-0004">4Fe-4S</keyword>
<dbReference type="GO" id="GO:0000703">
    <property type="term" value="F:oxidized pyrimidine nucleobase lesion DNA N-glycosylase activity"/>
    <property type="evidence" value="ECO:0007669"/>
    <property type="project" value="UniProtKB-UniRule"/>
</dbReference>
<evidence type="ECO:0000256" key="9">
    <source>
        <dbReference type="ARBA" id="ARBA00023295"/>
    </source>
</evidence>
<dbReference type="GO" id="GO:0003677">
    <property type="term" value="F:DNA binding"/>
    <property type="evidence" value="ECO:0007669"/>
    <property type="project" value="UniProtKB-UniRule"/>
</dbReference>
<comment type="caution">
    <text evidence="13">The sequence shown here is derived from an EMBL/GenBank/DDBJ whole genome shotgun (WGS) entry which is preliminary data.</text>
</comment>
<keyword evidence="5" id="KW-0408">Iron</keyword>
<evidence type="ECO:0000256" key="3">
    <source>
        <dbReference type="ARBA" id="ARBA00022763"/>
    </source>
</evidence>
<name>A0AAD6ISQ2_DREDA</name>
<keyword evidence="14" id="KW-1185">Reference proteome</keyword>
<keyword evidence="3 10" id="KW-0227">DNA damage</keyword>
<evidence type="ECO:0000256" key="8">
    <source>
        <dbReference type="ARBA" id="ARBA00023239"/>
    </source>
</evidence>
<accession>A0AAD6ISQ2</accession>
<dbReference type="InterPro" id="IPR003265">
    <property type="entry name" value="HhH-GPD_domain"/>
</dbReference>
<keyword evidence="8 10" id="KW-0456">Lyase</keyword>
<keyword evidence="6" id="KW-0411">Iron-sulfur</keyword>
<dbReference type="GO" id="GO:0005739">
    <property type="term" value="C:mitochondrion"/>
    <property type="evidence" value="ECO:0007669"/>
    <property type="project" value="UniProtKB-SubCell"/>
</dbReference>
<feature type="compositionally biased region" description="Basic and acidic residues" evidence="11">
    <location>
        <begin position="396"/>
        <end position="414"/>
    </location>
</feature>
<feature type="compositionally biased region" description="Polar residues" evidence="11">
    <location>
        <begin position="444"/>
        <end position="458"/>
    </location>
</feature>
<dbReference type="InterPro" id="IPR023170">
    <property type="entry name" value="HhH_base_excis_C"/>
</dbReference>
<evidence type="ECO:0000256" key="10">
    <source>
        <dbReference type="HAMAP-Rule" id="MF_03183"/>
    </source>
</evidence>
<evidence type="ECO:0000313" key="14">
    <source>
        <dbReference type="Proteomes" id="UP001221413"/>
    </source>
</evidence>
<dbReference type="FunFam" id="1.10.340.30:FF:000005">
    <property type="entry name" value="Endonuclease III-like protein 1"/>
    <property type="match status" value="1"/>
</dbReference>
<dbReference type="PANTHER" id="PTHR43286">
    <property type="entry name" value="ENDONUCLEASE III-LIKE PROTEIN 1"/>
    <property type="match status" value="1"/>
</dbReference>
<evidence type="ECO:0000256" key="11">
    <source>
        <dbReference type="SAM" id="MobiDB-lite"/>
    </source>
</evidence>
<evidence type="ECO:0000256" key="5">
    <source>
        <dbReference type="ARBA" id="ARBA00023004"/>
    </source>
</evidence>
<dbReference type="GO" id="GO:0046872">
    <property type="term" value="F:metal ion binding"/>
    <property type="evidence" value="ECO:0007669"/>
    <property type="project" value="UniProtKB-KW"/>
</dbReference>
<keyword evidence="10" id="KW-0539">Nucleus</keyword>
<evidence type="ECO:0000256" key="1">
    <source>
        <dbReference type="ARBA" id="ARBA00022485"/>
    </source>
</evidence>
<dbReference type="SUPFAM" id="SSF48150">
    <property type="entry name" value="DNA-glycosylase"/>
    <property type="match status" value="1"/>
</dbReference>
<feature type="compositionally biased region" description="Basic residues" evidence="11">
    <location>
        <begin position="827"/>
        <end position="837"/>
    </location>
</feature>
<dbReference type="GO" id="GO:0140078">
    <property type="term" value="F:class I DNA-(apurinic or apyrimidinic site) endonuclease activity"/>
    <property type="evidence" value="ECO:0007669"/>
    <property type="project" value="UniProtKB-EC"/>
</dbReference>